<evidence type="ECO:0000256" key="1">
    <source>
        <dbReference type="ARBA" id="ARBA00010687"/>
    </source>
</evidence>
<evidence type="ECO:0000259" key="5">
    <source>
        <dbReference type="Pfam" id="PF07532"/>
    </source>
</evidence>
<accession>A0ABR7JRU2</accession>
<dbReference type="RefSeq" id="WP_172976741.1">
    <property type="nucleotide sequence ID" value="NZ_JACRWE010000006.1"/>
</dbReference>
<dbReference type="EC" id="3.2.1.89" evidence="4"/>
<feature type="domain" description="Bacterial Ig-like" evidence="5">
    <location>
        <begin position="432"/>
        <end position="490"/>
    </location>
</feature>
<dbReference type="InterPro" id="IPR017853">
    <property type="entry name" value="GH"/>
</dbReference>
<dbReference type="GO" id="GO:0016787">
    <property type="term" value="F:hydrolase activity"/>
    <property type="evidence" value="ECO:0007669"/>
    <property type="project" value="UniProtKB-KW"/>
</dbReference>
<feature type="chain" id="PRO_5044983202" description="Arabinogalactan endo-beta-1,4-galactanase" evidence="4">
    <location>
        <begin position="21"/>
        <end position="661"/>
    </location>
</feature>
<dbReference type="InterPro" id="IPR011683">
    <property type="entry name" value="Glyco_hydro_53"/>
</dbReference>
<evidence type="ECO:0000256" key="2">
    <source>
        <dbReference type="ARBA" id="ARBA00022801"/>
    </source>
</evidence>
<dbReference type="Proteomes" id="UP000609849">
    <property type="component" value="Unassembled WGS sequence"/>
</dbReference>
<dbReference type="Pfam" id="PF07745">
    <property type="entry name" value="Glyco_hydro_53"/>
    <property type="match status" value="1"/>
</dbReference>
<dbReference type="Pfam" id="PF07532">
    <property type="entry name" value="Big_4"/>
    <property type="match status" value="1"/>
</dbReference>
<feature type="signal peptide" evidence="4">
    <location>
        <begin position="1"/>
        <end position="20"/>
    </location>
</feature>
<evidence type="ECO:0000256" key="4">
    <source>
        <dbReference type="RuleBase" id="RU361192"/>
    </source>
</evidence>
<dbReference type="EMBL" id="JACRWE010000006">
    <property type="protein sequence ID" value="MBC5997637.1"/>
    <property type="molecule type" value="Genomic_DNA"/>
</dbReference>
<proteinExistence type="inferred from homology"/>
<dbReference type="InterPro" id="IPR011081">
    <property type="entry name" value="Big_4"/>
</dbReference>
<dbReference type="SUPFAM" id="SSF51445">
    <property type="entry name" value="(Trans)glycosidases"/>
    <property type="match status" value="1"/>
</dbReference>
<sequence>MKRKGVSLLCSCAIALTTMHSGLSVSNASSDEVSKSVKAGINVTKVEGISEDTIKGVDISSIISLEESGVKFYNFDNKEQDIFKTFSEAGANYVRVRVWNDPYDSDKNGYGGGNNDLEKAIEIGQRATANNMKVLIDFHYSDFWADPAKQKAPKSWKNYTLEEKEKAVYEYTKDSLKKLINAGVDVGMVQIGNETNSEFVGERGWDNMSKLFNAGSKAVRDINEDILVALHFTNPEKVGNYEGISKKLNTYNVDYDVFASSYYPFWHGTLDNLTTQLKNIADKYGKKVMVAETSYTYTAEDGDGHGNTSPSSGQTLDYPISVQGQATSVRNVFQAVCDVGEAGLGAFYWEPAWLPVGSADNYENNKTLWEKFGSGWASSYAKEYDPDDAGVWYGGSAVDNQALFDFSGKPLESLNVFKYMMTGATSPKAVEEVKETNIVANSYKEIDLPKEVTVKYNDNSKKKVKVRWDQKDLKEIRKNGYGSYEVDGTLISNESDLKKLPAKAKIEVKSINYVVNSSFEEEDTSCWVVDYKNDNNGYVNIKNEDPKSGSLAAHFYSDSDMDFEIYQNISNLPKGTYELKANIQGLYFDSSSEEVKMKLIVETSNGRYEKEFLTNGWCNWQVPEIKDIPVADGNVKISVEIKAPSEAWGTIDDFELIRVNN</sequence>
<dbReference type="Gene3D" id="3.20.20.80">
    <property type="entry name" value="Glycosidases"/>
    <property type="match status" value="1"/>
</dbReference>
<comment type="catalytic activity">
    <reaction evidence="4">
        <text>The enzyme specifically hydrolyzes (1-&gt;4)-beta-D-galactosidic linkages in type I arabinogalactans.</text>
        <dbReference type="EC" id="3.2.1.89"/>
    </reaction>
</comment>
<comment type="similarity">
    <text evidence="1 4">Belongs to the glycosyl hydrolase 53 family.</text>
</comment>
<evidence type="ECO:0000313" key="6">
    <source>
        <dbReference type="EMBL" id="MBC5997637.1"/>
    </source>
</evidence>
<keyword evidence="7" id="KW-1185">Reference proteome</keyword>
<reference evidence="6 7" key="1">
    <citation type="submission" date="2020-08" db="EMBL/GenBank/DDBJ databases">
        <authorList>
            <person name="Liu C."/>
            <person name="Sun Q."/>
        </authorList>
    </citation>
    <scope>NUCLEOTIDE SEQUENCE [LARGE SCALE GENOMIC DNA]</scope>
    <source>
        <strain evidence="6 7">NSJ-18</strain>
    </source>
</reference>
<keyword evidence="2 4" id="KW-0378">Hydrolase</keyword>
<keyword evidence="4" id="KW-0732">Signal</keyword>
<comment type="caution">
    <text evidence="6">The sequence shown here is derived from an EMBL/GenBank/DDBJ whole genome shotgun (WGS) entry which is preliminary data.</text>
</comment>
<dbReference type="PANTHER" id="PTHR34983">
    <property type="entry name" value="ARABINOGALACTAN ENDO-BETA-1,4-GALACTANASE A"/>
    <property type="match status" value="1"/>
</dbReference>
<dbReference type="Gene3D" id="2.60.120.260">
    <property type="entry name" value="Galactose-binding domain-like"/>
    <property type="match status" value="1"/>
</dbReference>
<gene>
    <name evidence="6" type="ORF">H8923_12760</name>
</gene>
<organism evidence="6 7">
    <name type="scientific">Romboutsia faecis</name>
    <dbReference type="NCBI Taxonomy" id="2764597"/>
    <lineage>
        <taxon>Bacteria</taxon>
        <taxon>Bacillati</taxon>
        <taxon>Bacillota</taxon>
        <taxon>Clostridia</taxon>
        <taxon>Peptostreptococcales</taxon>
        <taxon>Peptostreptococcaceae</taxon>
        <taxon>Romboutsia</taxon>
    </lineage>
</organism>
<evidence type="ECO:0000256" key="3">
    <source>
        <dbReference type="ARBA" id="ARBA00023295"/>
    </source>
</evidence>
<name>A0ABR7JRU2_9FIRM</name>
<dbReference type="PANTHER" id="PTHR34983:SF2">
    <property type="entry name" value="ENDO-BETA-1,4-GALACTANASE"/>
    <property type="match status" value="1"/>
</dbReference>
<protein>
    <recommendedName>
        <fullName evidence="4">Arabinogalactan endo-beta-1,4-galactanase</fullName>
        <ecNumber evidence="4">3.2.1.89</ecNumber>
    </recommendedName>
</protein>
<keyword evidence="3 4" id="KW-0326">Glycosidase</keyword>
<evidence type="ECO:0000313" key="7">
    <source>
        <dbReference type="Proteomes" id="UP000609849"/>
    </source>
</evidence>